<evidence type="ECO:0000313" key="7">
    <source>
        <dbReference type="EMBL" id="MFC3124119.1"/>
    </source>
</evidence>
<dbReference type="PANTHER" id="PTHR43128:SF16">
    <property type="entry name" value="L-LACTATE DEHYDROGENASE"/>
    <property type="match status" value="1"/>
</dbReference>
<evidence type="ECO:0000256" key="1">
    <source>
        <dbReference type="ARBA" id="ARBA00003966"/>
    </source>
</evidence>
<dbReference type="RefSeq" id="WP_379594361.1">
    <property type="nucleotide sequence ID" value="NZ_JBHRTN010000004.1"/>
</dbReference>
<gene>
    <name evidence="7" type="ORF">ACFOD4_03530</name>
</gene>
<protein>
    <submittedName>
        <fullName evidence="7">L-lactate dehydrogenase</fullName>
    </submittedName>
</protein>
<sequence length="315" mass="32186">MPGTVGIIGAGQVGAAAAYLLATTPGISDVVLVDQDAKRAASEAADIGHAAAFNHAADVRAGAYEDLAGAKVIVITAGVSLKPGQTRLQLMQANLGIVDGIIAAVLKAAPDAVLLFATNPVDVMPALAVRRHGVPPGRAIGTGCALDSARFRERLARHLGVAPTAVHAHVLGEHGDSEVLHWSGAHAAGMSLELFAEQMGRPIGLELRATMAQDVRTSAYRIKEGKGVSNFGIGGCIARLCRAIVNDEHTAFTVSTFMEEGVAGIPATCVSLPHILSAAGASAPLKPVLDEAETEALRASAALLASSIEDGLRSL</sequence>
<dbReference type="SUPFAM" id="SSF56327">
    <property type="entry name" value="LDH C-terminal domain-like"/>
    <property type="match status" value="1"/>
</dbReference>
<dbReference type="Gene3D" id="3.40.50.720">
    <property type="entry name" value="NAD(P)-binding Rossmann-like Domain"/>
    <property type="match status" value="1"/>
</dbReference>
<dbReference type="Pfam" id="PF02866">
    <property type="entry name" value="Ldh_1_C"/>
    <property type="match status" value="1"/>
</dbReference>
<dbReference type="InterPro" id="IPR001557">
    <property type="entry name" value="L-lactate/malate_DH"/>
</dbReference>
<organism evidence="7 8">
    <name type="scientific">Teichococcus globiformis</name>
    <dbReference type="NCBI Taxonomy" id="2307229"/>
    <lineage>
        <taxon>Bacteria</taxon>
        <taxon>Pseudomonadati</taxon>
        <taxon>Pseudomonadota</taxon>
        <taxon>Alphaproteobacteria</taxon>
        <taxon>Acetobacterales</taxon>
        <taxon>Roseomonadaceae</taxon>
        <taxon>Roseomonas</taxon>
    </lineage>
</organism>
<dbReference type="PANTHER" id="PTHR43128">
    <property type="entry name" value="L-2-HYDROXYCARBOXYLATE DEHYDROGENASE (NAD(P)(+))"/>
    <property type="match status" value="1"/>
</dbReference>
<keyword evidence="8" id="KW-1185">Reference proteome</keyword>
<dbReference type="Proteomes" id="UP001595593">
    <property type="component" value="Unassembled WGS sequence"/>
</dbReference>
<comment type="caution">
    <text evidence="7">The sequence shown here is derived from an EMBL/GenBank/DDBJ whole genome shotgun (WGS) entry which is preliminary data.</text>
</comment>
<dbReference type="Pfam" id="PF00056">
    <property type="entry name" value="Ldh_1_N"/>
    <property type="match status" value="1"/>
</dbReference>
<comment type="similarity">
    <text evidence="4">Belongs to the LDH/MDH superfamily.</text>
</comment>
<accession>A0ABV7FXL1</accession>
<dbReference type="InterPro" id="IPR018177">
    <property type="entry name" value="L-lactate_DH_AS"/>
</dbReference>
<dbReference type="PIRSF" id="PIRSF000102">
    <property type="entry name" value="Lac_mal_DH"/>
    <property type="match status" value="1"/>
</dbReference>
<proteinExistence type="inferred from homology"/>
<evidence type="ECO:0000313" key="8">
    <source>
        <dbReference type="Proteomes" id="UP001595593"/>
    </source>
</evidence>
<feature type="domain" description="Lactate/malate dehydrogenase N-terminal" evidence="5">
    <location>
        <begin position="5"/>
        <end position="141"/>
    </location>
</feature>
<dbReference type="InterPro" id="IPR001236">
    <property type="entry name" value="Lactate/malate_DH_N"/>
</dbReference>
<evidence type="ECO:0000256" key="4">
    <source>
        <dbReference type="RuleBase" id="RU003369"/>
    </source>
</evidence>
<comment type="function">
    <text evidence="1">Catalyzes the reversible oxidation of malate to oxaloacetate.</text>
</comment>
<evidence type="ECO:0000259" key="6">
    <source>
        <dbReference type="Pfam" id="PF02866"/>
    </source>
</evidence>
<dbReference type="EMBL" id="JBHRTN010000004">
    <property type="protein sequence ID" value="MFC3124119.1"/>
    <property type="molecule type" value="Genomic_DNA"/>
</dbReference>
<evidence type="ECO:0000256" key="2">
    <source>
        <dbReference type="ARBA" id="ARBA00023002"/>
    </source>
</evidence>
<dbReference type="InterPro" id="IPR015955">
    <property type="entry name" value="Lactate_DH/Glyco_Ohase_4_C"/>
</dbReference>
<dbReference type="InterPro" id="IPR036291">
    <property type="entry name" value="NAD(P)-bd_dom_sf"/>
</dbReference>
<name>A0ABV7FXL1_9PROT</name>
<keyword evidence="2 4" id="KW-0560">Oxidoreductase</keyword>
<dbReference type="PROSITE" id="PS00064">
    <property type="entry name" value="L_LDH"/>
    <property type="match status" value="1"/>
</dbReference>
<feature type="domain" description="Lactate/malate dehydrogenase C-terminal" evidence="6">
    <location>
        <begin position="146"/>
        <end position="312"/>
    </location>
</feature>
<reference evidence="8" key="1">
    <citation type="journal article" date="2019" name="Int. J. Syst. Evol. Microbiol.">
        <title>The Global Catalogue of Microorganisms (GCM) 10K type strain sequencing project: providing services to taxonomists for standard genome sequencing and annotation.</title>
        <authorList>
            <consortium name="The Broad Institute Genomics Platform"/>
            <consortium name="The Broad Institute Genome Sequencing Center for Infectious Disease"/>
            <person name="Wu L."/>
            <person name="Ma J."/>
        </authorList>
    </citation>
    <scope>NUCLEOTIDE SEQUENCE [LARGE SCALE GENOMIC DNA]</scope>
    <source>
        <strain evidence="8">KCTC 52094</strain>
    </source>
</reference>
<evidence type="ECO:0000259" key="5">
    <source>
        <dbReference type="Pfam" id="PF00056"/>
    </source>
</evidence>
<dbReference type="SUPFAM" id="SSF51735">
    <property type="entry name" value="NAD(P)-binding Rossmann-fold domains"/>
    <property type="match status" value="1"/>
</dbReference>
<keyword evidence="3" id="KW-0520">NAD</keyword>
<evidence type="ECO:0000256" key="3">
    <source>
        <dbReference type="ARBA" id="ARBA00023027"/>
    </source>
</evidence>
<dbReference type="InterPro" id="IPR022383">
    <property type="entry name" value="Lactate/malate_DH_C"/>
</dbReference>
<dbReference type="Gene3D" id="3.90.110.10">
    <property type="entry name" value="Lactate dehydrogenase/glycoside hydrolase, family 4, C-terminal"/>
    <property type="match status" value="1"/>
</dbReference>
<dbReference type="PRINTS" id="PR00086">
    <property type="entry name" value="LLDHDRGNASE"/>
</dbReference>